<organism evidence="1">
    <name type="scientific">Candidatus Kentrum sp. FW</name>
    <dbReference type="NCBI Taxonomy" id="2126338"/>
    <lineage>
        <taxon>Bacteria</taxon>
        <taxon>Pseudomonadati</taxon>
        <taxon>Pseudomonadota</taxon>
        <taxon>Gammaproteobacteria</taxon>
        <taxon>Candidatus Kentrum</taxon>
    </lineage>
</organism>
<proteinExistence type="predicted"/>
<dbReference type="GO" id="GO:0004833">
    <property type="term" value="F:L-tryptophan 2,3-dioxygenase activity"/>
    <property type="evidence" value="ECO:0007669"/>
    <property type="project" value="InterPro"/>
</dbReference>
<dbReference type="GO" id="GO:0046872">
    <property type="term" value="F:metal ion binding"/>
    <property type="evidence" value="ECO:0007669"/>
    <property type="project" value="InterPro"/>
</dbReference>
<dbReference type="PANTHER" id="PTHR10138:SF0">
    <property type="entry name" value="TRYPTOPHAN 2,3-DIOXYGENASE"/>
    <property type="match status" value="1"/>
</dbReference>
<dbReference type="SUPFAM" id="SSF140959">
    <property type="entry name" value="Indolic compounds 2,3-dioxygenase-like"/>
    <property type="match status" value="1"/>
</dbReference>
<dbReference type="GO" id="GO:0020037">
    <property type="term" value="F:heme binding"/>
    <property type="evidence" value="ECO:0007669"/>
    <property type="project" value="InterPro"/>
</dbReference>
<reference evidence="1" key="1">
    <citation type="submission" date="2019-02" db="EMBL/GenBank/DDBJ databases">
        <authorList>
            <person name="Gruber-Vodicka R. H."/>
            <person name="Seah K. B. B."/>
        </authorList>
    </citation>
    <scope>NUCLEOTIDE SEQUENCE</scope>
    <source>
        <strain evidence="1">BECK_BZ15</strain>
    </source>
</reference>
<dbReference type="AlphaFoldDB" id="A0A450RZI1"/>
<dbReference type="GO" id="GO:0019442">
    <property type="term" value="P:L-tryptophan catabolic process to acetyl-CoA"/>
    <property type="evidence" value="ECO:0007669"/>
    <property type="project" value="TreeGrafter"/>
</dbReference>
<dbReference type="InterPro" id="IPR037217">
    <property type="entry name" value="Trp/Indoleamine_2_3_dOase-like"/>
</dbReference>
<dbReference type="EMBL" id="CAADEW010000007">
    <property type="protein sequence ID" value="VFJ44574.1"/>
    <property type="molecule type" value="Genomic_DNA"/>
</dbReference>
<dbReference type="Gene3D" id="1.20.58.480">
    <property type="match status" value="1"/>
</dbReference>
<accession>A0A450RZI1</accession>
<dbReference type="PANTHER" id="PTHR10138">
    <property type="entry name" value="TRYPTOPHAN 2,3-DIOXYGENASE"/>
    <property type="match status" value="1"/>
</dbReference>
<dbReference type="InterPro" id="IPR004981">
    <property type="entry name" value="Trp_2_3_dOase"/>
</dbReference>
<keyword evidence="1" id="KW-0223">Dioxygenase</keyword>
<sequence length="81" mass="9361">MELSYHTYLMLDRLLDIQKPLSGSEENDEIFFIIFHQINELYFKLLLRECEKAGGHLSSGAVYDAIATFTRMSVVMKTLVD</sequence>
<keyword evidence="1" id="KW-0560">Oxidoreductase</keyword>
<dbReference type="Pfam" id="PF03301">
    <property type="entry name" value="Trp_dioxygenase"/>
    <property type="match status" value="1"/>
</dbReference>
<evidence type="ECO:0000313" key="1">
    <source>
        <dbReference type="EMBL" id="VFJ44574.1"/>
    </source>
</evidence>
<gene>
    <name evidence="1" type="ORF">BECKFW1821A_GA0114235_100720</name>
</gene>
<name>A0A450RZI1_9GAMM</name>
<protein>
    <submittedName>
        <fullName evidence="1">Tryptophan 2,3-dioxygenase</fullName>
    </submittedName>
</protein>
<dbReference type="GO" id="GO:0019441">
    <property type="term" value="P:L-tryptophan catabolic process to kynurenine"/>
    <property type="evidence" value="ECO:0007669"/>
    <property type="project" value="InterPro"/>
</dbReference>